<keyword evidence="4 13" id="KW-0812">Transmembrane</keyword>
<dbReference type="FunFam" id="2.60.40.10:FF:000094">
    <property type="entry name" value="Kirre like nephrin family adhesion molecule 3"/>
    <property type="match status" value="1"/>
</dbReference>
<dbReference type="SMART" id="SM00409">
    <property type="entry name" value="IG"/>
    <property type="match status" value="4"/>
</dbReference>
<dbReference type="InterPro" id="IPR013162">
    <property type="entry name" value="CD80_C2-set"/>
</dbReference>
<dbReference type="Proteomes" id="UP001230051">
    <property type="component" value="Unassembled WGS sequence"/>
</dbReference>
<dbReference type="InterPro" id="IPR003599">
    <property type="entry name" value="Ig_sub"/>
</dbReference>
<evidence type="ECO:0000313" key="16">
    <source>
        <dbReference type="Proteomes" id="UP001230051"/>
    </source>
</evidence>
<feature type="domain" description="Ig-like" evidence="14">
    <location>
        <begin position="130"/>
        <end position="226"/>
    </location>
</feature>
<proteinExistence type="inferred from homology"/>
<dbReference type="CDD" id="cd05898">
    <property type="entry name" value="IgI_5_KIRREL3"/>
    <property type="match status" value="1"/>
</dbReference>
<dbReference type="Pfam" id="PF07679">
    <property type="entry name" value="I-set"/>
    <property type="match status" value="2"/>
</dbReference>
<dbReference type="GO" id="GO:0098609">
    <property type="term" value="P:cell-cell adhesion"/>
    <property type="evidence" value="ECO:0007669"/>
    <property type="project" value="TreeGrafter"/>
</dbReference>
<evidence type="ECO:0000256" key="7">
    <source>
        <dbReference type="ARBA" id="ARBA00022989"/>
    </source>
</evidence>
<feature type="domain" description="Ig-like" evidence="14">
    <location>
        <begin position="31"/>
        <end position="125"/>
    </location>
</feature>
<dbReference type="GO" id="GO:0005911">
    <property type="term" value="C:cell-cell junction"/>
    <property type="evidence" value="ECO:0007669"/>
    <property type="project" value="TreeGrafter"/>
</dbReference>
<evidence type="ECO:0000256" key="3">
    <source>
        <dbReference type="ARBA" id="ARBA00022475"/>
    </source>
</evidence>
<comment type="similarity">
    <text evidence="2">Belongs to the immunoglobulin superfamily.</text>
</comment>
<evidence type="ECO:0000313" key="15">
    <source>
        <dbReference type="EMBL" id="KAK1156065.1"/>
    </source>
</evidence>
<evidence type="ECO:0000256" key="1">
    <source>
        <dbReference type="ARBA" id="ARBA00004251"/>
    </source>
</evidence>
<dbReference type="CDD" id="cd05759">
    <property type="entry name" value="IgI_2_KIRREL3-like"/>
    <property type="match status" value="1"/>
</dbReference>
<protein>
    <submittedName>
        <fullName evidence="15">Kin of IRRE-like protein 3 isoform X2</fullName>
    </submittedName>
</protein>
<dbReference type="SMART" id="SM00408">
    <property type="entry name" value="IGc2"/>
    <property type="match status" value="3"/>
</dbReference>
<dbReference type="InterPro" id="IPR036179">
    <property type="entry name" value="Ig-like_dom_sf"/>
</dbReference>
<keyword evidence="16" id="KW-1185">Reference proteome</keyword>
<evidence type="ECO:0000256" key="13">
    <source>
        <dbReference type="SAM" id="Phobius"/>
    </source>
</evidence>
<dbReference type="InterPro" id="IPR013783">
    <property type="entry name" value="Ig-like_fold"/>
</dbReference>
<sequence length="758" mass="83195">MHNYFDFSLAMRPGEACILIYFWLGTRGVLAMFAQQPQDLVVVAGQPVTLPCAIPGYHGIVLWIKDGLALGVGRDLSGYPRYSVVGDHSAGEHHLKIQRVELMDDAVYECQAIQAAMRSRPARLTVLVPPDDPVINGGPIVSLRAGDPLNLTCRANNAKPAATIIWIRNREVLNGAMYSKTLLRDGRRESTVSTLYISASNIETGQQIICRASNKAVPNGKETSITVDIQHPPLVNLSVEPQPILEGNLVKFHCSAKANPAVTQFRWAKGGQVIKEISGDTYEAIVDHSFFTEPVSCEVTNPLGSTNISRTVDVYFGPRMAVEPQSLLVDLGSDARFNCAWTGNPSLTIVWMKRGSGVVLSNENFLILKTVRQEDAGKYVCRAVVPRVGAGEREVALTVNGPPIISSTQTQHALHGEKGQIKCFIRSTPPPDRIAWSWKENVLESGTSGRYTVETVSTEEGVISTLTISNIVRADFQTIYNCTAWNSFGSDTEIIRLKEQESLPMAVIIGVAVGAFVAFIVLMATIGAFCCARSQRNLKGVVSAKNDIRVEIVHKDHNAARETEEHAAIKQLMIERGEFQQESVLKQLEVLQEEEKDYQHIKDPTNGYYSVNTFKEHHSTPTISLAANQTTELRSSTTAATTGKQRVPTGMSFTNIYTTLGTGPNRLYDYSQRFVLGMGSSSIELCEREFQRGSLSDSSSFLDTQCDSSVSSCSKQEGYVQFDKASKASASSSSHYSQSSSQNSDLTRPLQKRMQTHV</sequence>
<reference evidence="15" key="1">
    <citation type="submission" date="2022-02" db="EMBL/GenBank/DDBJ databases">
        <title>Atlantic sturgeon de novo genome assembly.</title>
        <authorList>
            <person name="Stock M."/>
            <person name="Klopp C."/>
            <person name="Guiguen Y."/>
            <person name="Cabau C."/>
            <person name="Parinello H."/>
            <person name="Santidrian Yebra-Pimentel E."/>
            <person name="Kuhl H."/>
            <person name="Dirks R.P."/>
            <person name="Guessner J."/>
            <person name="Wuertz S."/>
            <person name="Du K."/>
            <person name="Schartl M."/>
        </authorList>
    </citation>
    <scope>NUCLEOTIDE SEQUENCE</scope>
    <source>
        <strain evidence="15">STURGEONOMICS-FGT-2020</strain>
        <tissue evidence="15">Whole blood</tissue>
    </source>
</reference>
<evidence type="ECO:0000256" key="2">
    <source>
        <dbReference type="ARBA" id="ARBA00008637"/>
    </source>
</evidence>
<dbReference type="AlphaFoldDB" id="A0AAD8CSL4"/>
<dbReference type="Pfam" id="PF13927">
    <property type="entry name" value="Ig_3"/>
    <property type="match status" value="1"/>
</dbReference>
<evidence type="ECO:0000259" key="14">
    <source>
        <dbReference type="PROSITE" id="PS50835"/>
    </source>
</evidence>
<evidence type="ECO:0000256" key="8">
    <source>
        <dbReference type="ARBA" id="ARBA00023136"/>
    </source>
</evidence>
<keyword evidence="3" id="KW-1003">Cell membrane</keyword>
<dbReference type="Gene3D" id="2.60.40.10">
    <property type="entry name" value="Immunoglobulins"/>
    <property type="match status" value="5"/>
</dbReference>
<dbReference type="FunFam" id="2.60.40.10:FF:000103">
    <property type="entry name" value="Kirre like nephrin family adhesion molecule 3"/>
    <property type="match status" value="1"/>
</dbReference>
<dbReference type="InterPro" id="IPR013098">
    <property type="entry name" value="Ig_I-set"/>
</dbReference>
<dbReference type="Pfam" id="PF08205">
    <property type="entry name" value="C2-set_2"/>
    <property type="match status" value="1"/>
</dbReference>
<dbReference type="GO" id="GO:0050839">
    <property type="term" value="F:cell adhesion molecule binding"/>
    <property type="evidence" value="ECO:0007669"/>
    <property type="project" value="TreeGrafter"/>
</dbReference>
<feature type="transmembrane region" description="Helical" evidence="13">
    <location>
        <begin position="505"/>
        <end position="529"/>
    </location>
</feature>
<dbReference type="InterPro" id="IPR007110">
    <property type="entry name" value="Ig-like_dom"/>
</dbReference>
<evidence type="ECO:0000256" key="11">
    <source>
        <dbReference type="ARBA" id="ARBA00023319"/>
    </source>
</evidence>
<dbReference type="PROSITE" id="PS50835">
    <property type="entry name" value="IG_LIKE"/>
    <property type="match status" value="5"/>
</dbReference>
<dbReference type="FunFam" id="2.60.40.10:FF:000077">
    <property type="entry name" value="Kirre like nephrin family adhesion molecule 3"/>
    <property type="match status" value="1"/>
</dbReference>
<comment type="subcellular location">
    <subcellularLocation>
        <location evidence="1">Cell membrane</location>
        <topology evidence="1">Single-pass type I membrane protein</topology>
    </subcellularLocation>
</comment>
<dbReference type="InterPro" id="IPR003598">
    <property type="entry name" value="Ig_sub2"/>
</dbReference>
<evidence type="ECO:0000256" key="10">
    <source>
        <dbReference type="ARBA" id="ARBA00023180"/>
    </source>
</evidence>
<evidence type="ECO:0000256" key="4">
    <source>
        <dbReference type="ARBA" id="ARBA00022692"/>
    </source>
</evidence>
<comment type="caution">
    <text evidence="15">The sequence shown here is derived from an EMBL/GenBank/DDBJ whole genome shotgun (WGS) entry which is preliminary data.</text>
</comment>
<organism evidence="15 16">
    <name type="scientific">Acipenser oxyrinchus oxyrinchus</name>
    <dbReference type="NCBI Taxonomy" id="40147"/>
    <lineage>
        <taxon>Eukaryota</taxon>
        <taxon>Metazoa</taxon>
        <taxon>Chordata</taxon>
        <taxon>Craniata</taxon>
        <taxon>Vertebrata</taxon>
        <taxon>Euteleostomi</taxon>
        <taxon>Actinopterygii</taxon>
        <taxon>Chondrostei</taxon>
        <taxon>Acipenseriformes</taxon>
        <taxon>Acipenseridae</taxon>
        <taxon>Acipenser</taxon>
    </lineage>
</organism>
<dbReference type="PANTHER" id="PTHR11640">
    <property type="entry name" value="NEPHRIN"/>
    <property type="match status" value="1"/>
</dbReference>
<keyword evidence="6" id="KW-0677">Repeat</keyword>
<dbReference type="FunFam" id="2.60.40.10:FF:000170">
    <property type="entry name" value="Kirre like nephrin family adhesion molecule 3"/>
    <property type="match status" value="1"/>
</dbReference>
<gene>
    <name evidence="15" type="primary">KIRREL3</name>
    <name evidence="15" type="ORF">AOXY_G26158</name>
</gene>
<keyword evidence="8 13" id="KW-0472">Membrane</keyword>
<evidence type="ECO:0000256" key="9">
    <source>
        <dbReference type="ARBA" id="ARBA00023157"/>
    </source>
</evidence>
<dbReference type="SUPFAM" id="SSF48726">
    <property type="entry name" value="Immunoglobulin"/>
    <property type="match status" value="5"/>
</dbReference>
<feature type="domain" description="Ig-like" evidence="14">
    <location>
        <begin position="318"/>
        <end position="398"/>
    </location>
</feature>
<name>A0AAD8CSL4_ACIOX</name>
<keyword evidence="5" id="KW-0732">Signal</keyword>
<evidence type="ECO:0000256" key="12">
    <source>
        <dbReference type="SAM" id="MobiDB-lite"/>
    </source>
</evidence>
<feature type="region of interest" description="Disordered" evidence="12">
    <location>
        <begin position="724"/>
        <end position="758"/>
    </location>
</feature>
<evidence type="ECO:0000256" key="5">
    <source>
        <dbReference type="ARBA" id="ARBA00022729"/>
    </source>
</evidence>
<feature type="compositionally biased region" description="Low complexity" evidence="12">
    <location>
        <begin position="727"/>
        <end position="744"/>
    </location>
</feature>
<dbReference type="GO" id="GO:0007416">
    <property type="term" value="P:synapse assembly"/>
    <property type="evidence" value="ECO:0007669"/>
    <property type="project" value="TreeGrafter"/>
</dbReference>
<keyword evidence="7 13" id="KW-1133">Transmembrane helix</keyword>
<dbReference type="EMBL" id="JAGXEW010000028">
    <property type="protein sequence ID" value="KAK1156065.1"/>
    <property type="molecule type" value="Genomic_DNA"/>
</dbReference>
<dbReference type="InterPro" id="IPR051275">
    <property type="entry name" value="Cell_adhesion_signaling"/>
</dbReference>
<keyword evidence="9" id="KW-1015">Disulfide bond</keyword>
<dbReference type="GO" id="GO:0005886">
    <property type="term" value="C:plasma membrane"/>
    <property type="evidence" value="ECO:0007669"/>
    <property type="project" value="UniProtKB-SubCell"/>
</dbReference>
<accession>A0AAD8CSL4</accession>
<dbReference type="PANTHER" id="PTHR11640:SF49">
    <property type="entry name" value="KIN OF IRRE-LIKE PROTEIN 3"/>
    <property type="match status" value="1"/>
</dbReference>
<keyword evidence="10" id="KW-0325">Glycoprotein</keyword>
<evidence type="ECO:0000256" key="6">
    <source>
        <dbReference type="ARBA" id="ARBA00022737"/>
    </source>
</evidence>
<feature type="domain" description="Ig-like" evidence="14">
    <location>
        <begin position="402"/>
        <end position="498"/>
    </location>
</feature>
<feature type="domain" description="Ig-like" evidence="14">
    <location>
        <begin position="232"/>
        <end position="313"/>
    </location>
</feature>
<keyword evidence="11" id="KW-0393">Immunoglobulin domain</keyword>